<evidence type="ECO:0000256" key="1">
    <source>
        <dbReference type="SAM" id="Phobius"/>
    </source>
</evidence>
<evidence type="ECO:0000313" key="3">
    <source>
        <dbReference type="Proteomes" id="UP000027850"/>
    </source>
</evidence>
<gene>
    <name evidence="2" type="ORF">M091_3056</name>
</gene>
<feature type="transmembrane region" description="Helical" evidence="1">
    <location>
        <begin position="6"/>
        <end position="28"/>
    </location>
</feature>
<keyword evidence="1" id="KW-0812">Transmembrane</keyword>
<dbReference type="RefSeq" id="WP_036618972.1">
    <property type="nucleotide sequence ID" value="NZ_JNHK01000098.1"/>
</dbReference>
<accession>A0AB34L5U2</accession>
<name>A0AB34L5U2_PARDI</name>
<evidence type="ECO:0000313" key="2">
    <source>
        <dbReference type="EMBL" id="KDS34574.1"/>
    </source>
</evidence>
<keyword evidence="1" id="KW-1133">Transmembrane helix</keyword>
<sequence length="337" mass="39715">MPILYSITDLATSIILFAIIPIAVKLLFRFCRKIKSIVERHKTKSLIFKNIKSSRPFLDHSRRIYEIDSSSIELTGSKYPTKDLPKYIERIRKTNTLYLSEGINMASPSISPITTKVKTLRVEHISHNRLSEKEKDEAHWFHIKLFISDNISDILFNNITNQLNPSILYESLRESTQINQIVPFIGNAAFTASIYFKYKDLYYTILKKDRNNAFSFPLSHELSLSDFDKNKIDIQSLTDNLIRKEINRINPYYKKEYRVYLYELGTSPETLILHIYIACCIYIQRKEEYDTLSENAALNKYRIYKLECFNRDDTARDIDPHCKEIQINLRHSIKKFK</sequence>
<reference evidence="2 3" key="1">
    <citation type="submission" date="2014-04" db="EMBL/GenBank/DDBJ databases">
        <authorList>
            <person name="Sears C."/>
            <person name="Carroll K."/>
            <person name="Sack B.R."/>
            <person name="Qadri F."/>
            <person name="Myers L.L."/>
            <person name="Chung G.-T."/>
            <person name="Escheverria P."/>
            <person name="Fraser C.M."/>
            <person name="Sadzewicz L."/>
            <person name="Shefchek K.A."/>
            <person name="Tallon L."/>
            <person name="Das S.P."/>
            <person name="Daugherty S."/>
            <person name="Mongodin E.F."/>
        </authorList>
    </citation>
    <scope>NUCLEOTIDE SEQUENCE [LARGE SCALE GENOMIC DNA]</scope>
    <source>
        <strain evidence="2 3">3776 D15 i</strain>
    </source>
</reference>
<dbReference type="EMBL" id="JNHK01000098">
    <property type="protein sequence ID" value="KDS34574.1"/>
    <property type="molecule type" value="Genomic_DNA"/>
</dbReference>
<proteinExistence type="predicted"/>
<protein>
    <submittedName>
        <fullName evidence="2">Uncharacterized protein</fullName>
    </submittedName>
</protein>
<comment type="caution">
    <text evidence="2">The sequence shown here is derived from an EMBL/GenBank/DDBJ whole genome shotgun (WGS) entry which is preliminary data.</text>
</comment>
<organism evidence="2 3">
    <name type="scientific">Parabacteroides distasonis str. 3776 D15 i</name>
    <dbReference type="NCBI Taxonomy" id="1339342"/>
    <lineage>
        <taxon>Bacteria</taxon>
        <taxon>Pseudomonadati</taxon>
        <taxon>Bacteroidota</taxon>
        <taxon>Bacteroidia</taxon>
        <taxon>Bacteroidales</taxon>
        <taxon>Tannerellaceae</taxon>
        <taxon>Parabacteroides</taxon>
    </lineage>
</organism>
<dbReference type="Proteomes" id="UP000027850">
    <property type="component" value="Unassembled WGS sequence"/>
</dbReference>
<dbReference type="AlphaFoldDB" id="A0AB34L5U2"/>
<keyword evidence="1" id="KW-0472">Membrane</keyword>